<keyword evidence="2" id="KW-0479">Metal-binding</keyword>
<dbReference type="CDD" id="cd16579">
    <property type="entry name" value="RING-HC_PML_C-V"/>
    <property type="match status" value="1"/>
</dbReference>
<dbReference type="Gene3D" id="3.30.160.60">
    <property type="entry name" value="Classic Zinc Finger"/>
    <property type="match status" value="1"/>
</dbReference>
<evidence type="ECO:0000313" key="8">
    <source>
        <dbReference type="EMBL" id="KAL3853412.1"/>
    </source>
</evidence>
<dbReference type="InterPro" id="IPR011042">
    <property type="entry name" value="6-blade_b-propeller_TolB-like"/>
</dbReference>
<dbReference type="SUPFAM" id="SSF57850">
    <property type="entry name" value="RING/U-box"/>
    <property type="match status" value="1"/>
</dbReference>
<reference evidence="8 9" key="1">
    <citation type="submission" date="2024-11" db="EMBL/GenBank/DDBJ databases">
        <title>Chromosome-level genome assembly of the freshwater bivalve Anodonta woodiana.</title>
        <authorList>
            <person name="Chen X."/>
        </authorList>
    </citation>
    <scope>NUCLEOTIDE SEQUENCE [LARGE SCALE GENOMIC DNA]</scope>
    <source>
        <strain evidence="8">MN2024</strain>
        <tissue evidence="8">Gills</tissue>
    </source>
</reference>
<keyword evidence="1" id="KW-0597">Phosphoprotein</keyword>
<evidence type="ECO:0000256" key="4">
    <source>
        <dbReference type="ARBA" id="ARBA00022833"/>
    </source>
</evidence>
<evidence type="ECO:0000256" key="3">
    <source>
        <dbReference type="ARBA" id="ARBA00022771"/>
    </source>
</evidence>
<dbReference type="EMBL" id="JBJQND010000015">
    <property type="protein sequence ID" value="KAL3853412.1"/>
    <property type="molecule type" value="Genomic_DNA"/>
</dbReference>
<feature type="domain" description="B box-type" evidence="7">
    <location>
        <begin position="103"/>
        <end position="148"/>
    </location>
</feature>
<organism evidence="8 9">
    <name type="scientific">Sinanodonta woodiana</name>
    <name type="common">Chinese pond mussel</name>
    <name type="synonym">Anodonta woodiana</name>
    <dbReference type="NCBI Taxonomy" id="1069815"/>
    <lineage>
        <taxon>Eukaryota</taxon>
        <taxon>Metazoa</taxon>
        <taxon>Spiralia</taxon>
        <taxon>Lophotrochozoa</taxon>
        <taxon>Mollusca</taxon>
        <taxon>Bivalvia</taxon>
        <taxon>Autobranchia</taxon>
        <taxon>Heteroconchia</taxon>
        <taxon>Palaeoheterodonta</taxon>
        <taxon>Unionida</taxon>
        <taxon>Unionoidea</taxon>
        <taxon>Unionidae</taxon>
        <taxon>Unioninae</taxon>
        <taxon>Sinanodonta</taxon>
    </lineage>
</organism>
<keyword evidence="4" id="KW-0862">Zinc</keyword>
<dbReference type="InterPro" id="IPR000315">
    <property type="entry name" value="Znf_B-box"/>
</dbReference>
<dbReference type="SUPFAM" id="SSF57845">
    <property type="entry name" value="B-box zinc-binding domain"/>
    <property type="match status" value="1"/>
</dbReference>
<proteinExistence type="predicted"/>
<evidence type="ECO:0000256" key="2">
    <source>
        <dbReference type="ARBA" id="ARBA00022723"/>
    </source>
</evidence>
<evidence type="ECO:0000256" key="1">
    <source>
        <dbReference type="ARBA" id="ARBA00022553"/>
    </source>
</evidence>
<dbReference type="InterPro" id="IPR017907">
    <property type="entry name" value="Znf_RING_CS"/>
</dbReference>
<dbReference type="GO" id="GO:0008270">
    <property type="term" value="F:zinc ion binding"/>
    <property type="evidence" value="ECO:0007669"/>
    <property type="project" value="UniProtKB-KW"/>
</dbReference>
<dbReference type="PANTHER" id="PTHR25462">
    <property type="entry name" value="BONUS, ISOFORM C-RELATED"/>
    <property type="match status" value="1"/>
</dbReference>
<dbReference type="Gene3D" id="3.30.40.10">
    <property type="entry name" value="Zinc/RING finger domain, C3HC4 (zinc finger)"/>
    <property type="match status" value="1"/>
</dbReference>
<dbReference type="PROSITE" id="PS50119">
    <property type="entry name" value="ZF_BBOX"/>
    <property type="match status" value="1"/>
</dbReference>
<dbReference type="InterPro" id="IPR027370">
    <property type="entry name" value="Znf-RING_euk"/>
</dbReference>
<evidence type="ECO:0000313" key="9">
    <source>
        <dbReference type="Proteomes" id="UP001634394"/>
    </source>
</evidence>
<dbReference type="AlphaFoldDB" id="A0ABD3UVC5"/>
<dbReference type="Gene3D" id="2.120.10.30">
    <property type="entry name" value="TolB, C-terminal domain"/>
    <property type="match status" value="1"/>
</dbReference>
<evidence type="ECO:0000256" key="5">
    <source>
        <dbReference type="PROSITE-ProRule" id="PRU00024"/>
    </source>
</evidence>
<protein>
    <submittedName>
        <fullName evidence="8">Uncharacterized protein</fullName>
    </submittedName>
</protein>
<keyword evidence="9" id="KW-1185">Reference proteome</keyword>
<dbReference type="Pfam" id="PF13445">
    <property type="entry name" value="zf-RING_UBOX"/>
    <property type="match status" value="1"/>
</dbReference>
<dbReference type="Pfam" id="PF22586">
    <property type="entry name" value="ANCHR-like_BBOX"/>
    <property type="match status" value="1"/>
</dbReference>
<dbReference type="SMART" id="SM00336">
    <property type="entry name" value="BBOX"/>
    <property type="match status" value="2"/>
</dbReference>
<dbReference type="InterPro" id="IPR013083">
    <property type="entry name" value="Znf_RING/FYVE/PHD"/>
</dbReference>
<dbReference type="PROSITE" id="PS00518">
    <property type="entry name" value="ZF_RING_1"/>
    <property type="match status" value="1"/>
</dbReference>
<evidence type="ECO:0000259" key="7">
    <source>
        <dbReference type="PROSITE" id="PS50119"/>
    </source>
</evidence>
<dbReference type="Proteomes" id="UP001634394">
    <property type="component" value="Unassembled WGS sequence"/>
</dbReference>
<feature type="domain" description="RING-type" evidence="6">
    <location>
        <begin position="14"/>
        <end position="63"/>
    </location>
</feature>
<dbReference type="InterPro" id="IPR047153">
    <property type="entry name" value="TRIM45/56/19-like"/>
</dbReference>
<evidence type="ECO:0000259" key="6">
    <source>
        <dbReference type="PROSITE" id="PS50089"/>
    </source>
</evidence>
<keyword evidence="3 5" id="KW-0863">Zinc-finger</keyword>
<dbReference type="InterPro" id="IPR001841">
    <property type="entry name" value="Znf_RING"/>
</dbReference>
<dbReference type="SMART" id="SM00184">
    <property type="entry name" value="RING"/>
    <property type="match status" value="1"/>
</dbReference>
<accession>A0ABD3UVC5</accession>
<dbReference type="SUPFAM" id="SSF101898">
    <property type="entry name" value="NHL repeat"/>
    <property type="match status" value="1"/>
</dbReference>
<dbReference type="PROSITE" id="PS50089">
    <property type="entry name" value="ZF_RING_2"/>
    <property type="match status" value="1"/>
</dbReference>
<dbReference type="PANTHER" id="PTHR25462:SF296">
    <property type="entry name" value="MEIOTIC P26, ISOFORM F"/>
    <property type="match status" value="1"/>
</dbReference>
<name>A0ABD3UVC5_SINWO</name>
<sequence>MEETSAKSKDPLNCPLCLHTFRFNTPRSLPCLHTFCQGCLTSFIVSLKEKGELNDRFQCPSCKIVTSAPNPDLPPEDWASSFPTNHIVISLLEKDGKGAHKGPGFQLCSHDGEDATVYCEDCMKFLCEKCYNQHKAIKTSKSHNVTTHLSKKGIPTNVPADKAMFMCSLHGEVLEYHCQDHNALCCSKCAIVTHRKCERVIIIEDAAKGAFDSRDADNNKAAKALVTLKFQYEKLKENRELNLLELSTFLDKINKSIQEWREKIIHIVDRLVHTAMEELGHTYKEETVKLTDGLEECKRSLAGISTTREILGQTLGQSSEPQIFITFNKVMSQIGFYEAMLKTLVENASDVKLVFEWNHLFEKELETHKSIGKPTLKTASLTVPKNPRRLLRNTIQNKNALLSPKEKECDITAGAFLPDGRLVLLDFRNGNSKLFDSSFNFVSSLQFRSSPLDICLANANQVAITFYDKQVVRILSVNESALQVTSFFNTEGRCYGITCFEEELYVAVKKTNQLEVHVFSIAGVRRRKIRTTFDTLFYPYIALSPWGRRMYISGGLDHFLCTNMDASIQWKTNDNGYKGFQGVNVDQEGYIYCCSKTTHCVIRVSPDGKEHKELLGKDDGIHLPWRAILNVENDKLVLCEERCPSFRVYSLKQ</sequence>
<gene>
    <name evidence="8" type="ORF">ACJMK2_016951</name>
</gene>
<comment type="caution">
    <text evidence="8">The sequence shown here is derived from an EMBL/GenBank/DDBJ whole genome shotgun (WGS) entry which is preliminary data.</text>
</comment>